<dbReference type="RefSeq" id="WP_113657599.1">
    <property type="nucleotide sequence ID" value="NZ_KZ845663.1"/>
</dbReference>
<dbReference type="PIRSF" id="PIRSF002741">
    <property type="entry name" value="MppA"/>
    <property type="match status" value="1"/>
</dbReference>
<dbReference type="CDD" id="cd08504">
    <property type="entry name" value="PBP2_OppA"/>
    <property type="match status" value="1"/>
</dbReference>
<name>A0A364K9M9_9BACL</name>
<organism evidence="8 9">
    <name type="scientific">Thermoflavimicrobium daqui</name>
    <dbReference type="NCBI Taxonomy" id="2137476"/>
    <lineage>
        <taxon>Bacteria</taxon>
        <taxon>Bacillati</taxon>
        <taxon>Bacillota</taxon>
        <taxon>Bacilli</taxon>
        <taxon>Bacillales</taxon>
        <taxon>Thermoactinomycetaceae</taxon>
        <taxon>Thermoflavimicrobium</taxon>
    </lineage>
</organism>
<sequence length="549" mass="62151">MRKKLALSLGLLLASSSVLAACGGGGGGNTANEKPQDTKTLEWYMGEDPKTLDYALDVDQSMNYLISNSMDGLFRLDADHKPQPAIAEGQPQISSDKKTYTFKLRDAKWSDGKPVTAKDFEFAWKRVVDPKTASQYANIMFFIENAQEINQGKKPADTLGVKAKDDKTLEVKLKNPTPFFLDLVAFATYLPQREDIVKKHGKAYGVTPDKLVYNGPFEISTESKKGKFVLKKNQNYWDKDKVKLEKVNLHSIEDDATAVKLYETGKLAWSGPLSGAFLTKYKNHKDKFVPPYASSWVLIQNFKAKDPNKAKFFGNKKIREAIDLSVDRNTLVDKVLRTGRPSGSWVPKEITVTSGKSIREESKLDPTKPDPAKAKQLLQEGLKEAGLSSAPTLEILVNNIDPNPQIAQYIKEELRKNLGLNTVVKSVPFKQRLELSDRGEFDLVLYGWGPDYNDPMTYMEFWTSDSPNNKGKWSNAEYDKLIEKSYSNTNFEERSKDLMKAEKIWVDDHATVPLYQSDRLYLVKPYVKGVKWHFFNADFDLKEAYIESK</sequence>
<evidence type="ECO:0000256" key="1">
    <source>
        <dbReference type="ARBA" id="ARBA00004196"/>
    </source>
</evidence>
<keyword evidence="9" id="KW-1185">Reference proteome</keyword>
<evidence type="ECO:0000259" key="7">
    <source>
        <dbReference type="Pfam" id="PF00496"/>
    </source>
</evidence>
<feature type="signal peptide" evidence="6">
    <location>
        <begin position="1"/>
        <end position="20"/>
    </location>
</feature>
<reference evidence="8 9" key="1">
    <citation type="submission" date="2018-06" db="EMBL/GenBank/DDBJ databases">
        <title>Thermoflavimicrobium daqus sp. nov., a thermophilic microbe isolated from Moutai-flavour Daqu.</title>
        <authorList>
            <person name="Wang X."/>
            <person name="Zhou H."/>
        </authorList>
    </citation>
    <scope>NUCLEOTIDE SEQUENCE [LARGE SCALE GENOMIC DNA]</scope>
    <source>
        <strain evidence="8 9">FBKL4.011</strain>
    </source>
</reference>
<keyword evidence="5" id="KW-0653">Protein transport</keyword>
<dbReference type="GO" id="GO:0043190">
    <property type="term" value="C:ATP-binding cassette (ABC) transporter complex"/>
    <property type="evidence" value="ECO:0007669"/>
    <property type="project" value="InterPro"/>
</dbReference>
<dbReference type="PANTHER" id="PTHR30290:SF10">
    <property type="entry name" value="PERIPLASMIC OLIGOPEPTIDE-BINDING PROTEIN-RELATED"/>
    <property type="match status" value="1"/>
</dbReference>
<dbReference type="InterPro" id="IPR000914">
    <property type="entry name" value="SBP_5_dom"/>
</dbReference>
<keyword evidence="5" id="KW-0571">Peptide transport</keyword>
<dbReference type="Gene3D" id="3.40.190.10">
    <property type="entry name" value="Periplasmic binding protein-like II"/>
    <property type="match status" value="1"/>
</dbReference>
<dbReference type="GO" id="GO:0015833">
    <property type="term" value="P:peptide transport"/>
    <property type="evidence" value="ECO:0007669"/>
    <property type="project" value="UniProtKB-KW"/>
</dbReference>
<dbReference type="Gene3D" id="3.10.105.10">
    <property type="entry name" value="Dipeptide-binding Protein, Domain 3"/>
    <property type="match status" value="1"/>
</dbReference>
<dbReference type="InterPro" id="IPR039424">
    <property type="entry name" value="SBP_5"/>
</dbReference>
<evidence type="ECO:0000256" key="4">
    <source>
        <dbReference type="ARBA" id="ARBA00022729"/>
    </source>
</evidence>
<comment type="similarity">
    <text evidence="2">Belongs to the bacterial solute-binding protein 5 family.</text>
</comment>
<evidence type="ECO:0000256" key="2">
    <source>
        <dbReference type="ARBA" id="ARBA00005695"/>
    </source>
</evidence>
<dbReference type="GO" id="GO:0030288">
    <property type="term" value="C:outer membrane-bounded periplasmic space"/>
    <property type="evidence" value="ECO:0007669"/>
    <property type="project" value="UniProtKB-ARBA"/>
</dbReference>
<dbReference type="Gene3D" id="3.90.76.10">
    <property type="entry name" value="Dipeptide-binding Protein, Domain 1"/>
    <property type="match status" value="1"/>
</dbReference>
<dbReference type="PROSITE" id="PS51257">
    <property type="entry name" value="PROKAR_LIPOPROTEIN"/>
    <property type="match status" value="1"/>
</dbReference>
<dbReference type="GO" id="GO:1904680">
    <property type="term" value="F:peptide transmembrane transporter activity"/>
    <property type="evidence" value="ECO:0007669"/>
    <property type="project" value="TreeGrafter"/>
</dbReference>
<dbReference type="Pfam" id="PF00496">
    <property type="entry name" value="SBP_bac_5"/>
    <property type="match status" value="1"/>
</dbReference>
<dbReference type="EMBL" id="QJKK01000001">
    <property type="protein sequence ID" value="RAL26994.1"/>
    <property type="molecule type" value="Genomic_DNA"/>
</dbReference>
<feature type="domain" description="Solute-binding protein family 5" evidence="7">
    <location>
        <begin position="81"/>
        <end position="469"/>
    </location>
</feature>
<dbReference type="PANTHER" id="PTHR30290">
    <property type="entry name" value="PERIPLASMIC BINDING COMPONENT OF ABC TRANSPORTER"/>
    <property type="match status" value="1"/>
</dbReference>
<dbReference type="SUPFAM" id="SSF53850">
    <property type="entry name" value="Periplasmic binding protein-like II"/>
    <property type="match status" value="1"/>
</dbReference>
<evidence type="ECO:0000313" key="9">
    <source>
        <dbReference type="Proteomes" id="UP000251213"/>
    </source>
</evidence>
<dbReference type="InterPro" id="IPR030678">
    <property type="entry name" value="Peptide/Ni-bd"/>
</dbReference>
<dbReference type="FunFam" id="3.10.105.10:FF:000001">
    <property type="entry name" value="Oligopeptide ABC transporter, oligopeptide-binding protein"/>
    <property type="match status" value="1"/>
</dbReference>
<proteinExistence type="inferred from homology"/>
<reference evidence="8 9" key="2">
    <citation type="submission" date="2018-06" db="EMBL/GenBank/DDBJ databases">
        <authorList>
            <person name="Zhirakovskaya E."/>
        </authorList>
    </citation>
    <scope>NUCLEOTIDE SEQUENCE [LARGE SCALE GENOMIC DNA]</scope>
    <source>
        <strain evidence="8 9">FBKL4.011</strain>
    </source>
</reference>
<evidence type="ECO:0000256" key="5">
    <source>
        <dbReference type="ARBA" id="ARBA00022856"/>
    </source>
</evidence>
<accession>A0A364K9M9</accession>
<protein>
    <submittedName>
        <fullName evidence="8">Peptide ABC transporter substrate-binding protein</fullName>
    </submittedName>
</protein>
<feature type="chain" id="PRO_5016900867" evidence="6">
    <location>
        <begin position="21"/>
        <end position="549"/>
    </location>
</feature>
<evidence type="ECO:0000256" key="6">
    <source>
        <dbReference type="SAM" id="SignalP"/>
    </source>
</evidence>
<gene>
    <name evidence="8" type="ORF">DL897_02850</name>
</gene>
<keyword evidence="3" id="KW-0813">Transport</keyword>
<comment type="caution">
    <text evidence="8">The sequence shown here is derived from an EMBL/GenBank/DDBJ whole genome shotgun (WGS) entry which is preliminary data.</text>
</comment>
<dbReference type="AlphaFoldDB" id="A0A364K9M9"/>
<dbReference type="OrthoDB" id="9801912at2"/>
<keyword evidence="4 6" id="KW-0732">Signal</keyword>
<evidence type="ECO:0000256" key="3">
    <source>
        <dbReference type="ARBA" id="ARBA00022448"/>
    </source>
</evidence>
<dbReference type="FunFam" id="3.90.76.10:FF:000001">
    <property type="entry name" value="Oligopeptide ABC transporter substrate-binding protein"/>
    <property type="match status" value="1"/>
</dbReference>
<evidence type="ECO:0000313" key="8">
    <source>
        <dbReference type="EMBL" id="RAL26994.1"/>
    </source>
</evidence>
<comment type="subcellular location">
    <subcellularLocation>
        <location evidence="1">Cell envelope</location>
    </subcellularLocation>
</comment>
<dbReference type="Proteomes" id="UP000251213">
    <property type="component" value="Unassembled WGS sequence"/>
</dbReference>